<dbReference type="SUPFAM" id="SSF50685">
    <property type="entry name" value="Barwin-like endoglucanases"/>
    <property type="match status" value="1"/>
</dbReference>
<keyword evidence="2 4" id="KW-0456">Lyase</keyword>
<dbReference type="AlphaFoldDB" id="A0A1V1PAY5"/>
<dbReference type="Gene3D" id="2.40.40.10">
    <property type="entry name" value="RlpA-like domain"/>
    <property type="match status" value="1"/>
</dbReference>
<dbReference type="Proteomes" id="UP000189670">
    <property type="component" value="Unassembled WGS sequence"/>
</dbReference>
<dbReference type="Pfam" id="PF05036">
    <property type="entry name" value="SPOR"/>
    <property type="match status" value="1"/>
</dbReference>
<comment type="function">
    <text evidence="4">Lytic transglycosylase with a strong preference for naked glycan strands that lack stem peptides.</text>
</comment>
<dbReference type="Pfam" id="PF03330">
    <property type="entry name" value="DPBB_1"/>
    <property type="match status" value="1"/>
</dbReference>
<evidence type="ECO:0000256" key="3">
    <source>
        <dbReference type="ARBA" id="ARBA00023316"/>
    </source>
</evidence>
<keyword evidence="3 4" id="KW-0961">Cell wall biogenesis/degradation</keyword>
<evidence type="ECO:0000313" key="7">
    <source>
        <dbReference type="EMBL" id="ETR72037.1"/>
    </source>
</evidence>
<name>A0A1V1PAY5_9BACT</name>
<dbReference type="InterPro" id="IPR036680">
    <property type="entry name" value="SPOR-like_sf"/>
</dbReference>
<dbReference type="PANTHER" id="PTHR34183:SF1">
    <property type="entry name" value="ENDOLYTIC PEPTIDOGLYCAN TRANSGLYCOSYLASE RLPA"/>
    <property type="match status" value="1"/>
</dbReference>
<dbReference type="InterPro" id="IPR034718">
    <property type="entry name" value="RlpA"/>
</dbReference>
<dbReference type="InterPro" id="IPR012997">
    <property type="entry name" value="RplA"/>
</dbReference>
<protein>
    <recommendedName>
        <fullName evidence="4">Probable endolytic peptidoglycan transglycosylase RlpA</fullName>
        <ecNumber evidence="4">4.2.2.-</ecNumber>
    </recommendedName>
</protein>
<dbReference type="InterPro" id="IPR007730">
    <property type="entry name" value="SPOR-like_dom"/>
</dbReference>
<comment type="caution">
    <text evidence="7">The sequence shown here is derived from an EMBL/GenBank/DDBJ whole genome shotgun (WGS) entry which is preliminary data.</text>
</comment>
<dbReference type="InterPro" id="IPR009009">
    <property type="entry name" value="RlpA-like_DPBB"/>
</dbReference>
<dbReference type="CDD" id="cd22268">
    <property type="entry name" value="DPBB_RlpA-like"/>
    <property type="match status" value="1"/>
</dbReference>
<evidence type="ECO:0000313" key="8">
    <source>
        <dbReference type="Proteomes" id="UP000189670"/>
    </source>
</evidence>
<dbReference type="EMBL" id="ATBP01000190">
    <property type="protein sequence ID" value="ETR72037.1"/>
    <property type="molecule type" value="Genomic_DNA"/>
</dbReference>
<dbReference type="GO" id="GO:0000270">
    <property type="term" value="P:peptidoglycan metabolic process"/>
    <property type="evidence" value="ECO:0007669"/>
    <property type="project" value="UniProtKB-UniRule"/>
</dbReference>
<dbReference type="GO" id="GO:0008932">
    <property type="term" value="F:lytic endotransglycosylase activity"/>
    <property type="evidence" value="ECO:0007669"/>
    <property type="project" value="UniProtKB-UniRule"/>
</dbReference>
<dbReference type="GO" id="GO:0042834">
    <property type="term" value="F:peptidoglycan binding"/>
    <property type="evidence" value="ECO:0007669"/>
    <property type="project" value="InterPro"/>
</dbReference>
<organism evidence="7 8">
    <name type="scientific">Candidatus Magnetoglobus multicellularis str. Araruama</name>
    <dbReference type="NCBI Taxonomy" id="890399"/>
    <lineage>
        <taxon>Bacteria</taxon>
        <taxon>Pseudomonadati</taxon>
        <taxon>Thermodesulfobacteriota</taxon>
        <taxon>Desulfobacteria</taxon>
        <taxon>Desulfobacterales</taxon>
        <taxon>Desulfobacteraceae</taxon>
        <taxon>Candidatus Magnetoglobus</taxon>
    </lineage>
</organism>
<dbReference type="InterPro" id="IPR036908">
    <property type="entry name" value="RlpA-like_sf"/>
</dbReference>
<dbReference type="NCBIfam" id="TIGR00413">
    <property type="entry name" value="rlpA"/>
    <property type="match status" value="1"/>
</dbReference>
<keyword evidence="7" id="KW-0449">Lipoprotein</keyword>
<evidence type="ECO:0000256" key="2">
    <source>
        <dbReference type="ARBA" id="ARBA00023239"/>
    </source>
</evidence>
<evidence type="ECO:0000259" key="6">
    <source>
        <dbReference type="PROSITE" id="PS51724"/>
    </source>
</evidence>
<reference evidence="8" key="1">
    <citation type="submission" date="2012-11" db="EMBL/GenBank/DDBJ databases">
        <authorList>
            <person name="Lucero-Rivera Y.E."/>
            <person name="Tovar-Ramirez D."/>
        </authorList>
    </citation>
    <scope>NUCLEOTIDE SEQUENCE [LARGE SCALE GENOMIC DNA]</scope>
    <source>
        <strain evidence="8">Araruama</strain>
    </source>
</reference>
<keyword evidence="1" id="KW-0732">Signal</keyword>
<feature type="domain" description="SPOR" evidence="6">
    <location>
        <begin position="189"/>
        <end position="268"/>
    </location>
</feature>
<dbReference type="GO" id="GO:0071555">
    <property type="term" value="P:cell wall organization"/>
    <property type="evidence" value="ECO:0007669"/>
    <property type="project" value="UniProtKB-KW"/>
</dbReference>
<evidence type="ECO:0000256" key="5">
    <source>
        <dbReference type="RuleBase" id="RU003495"/>
    </source>
</evidence>
<sequence>MFNYQAIKLMSLATCLMFCLSCLPKKVIQSTPPLQRHYGKPYKISNQWYYPMTYVNYFEQRGLASWYGKQFHGRKTSNGETYDMYGISAAHKTLPLGTYVKVYNLENKKYLVVRINDRGPFIKGRIIDLSYGAAQKLGIVQKGTANVFIRTVSKPTHAKGIIVVKKKRPKKSVRPIKKAVKEKNSPVMFGQGNCFQIQVGAFSNRQNAQSLSNRLRPLYNDSHILLSQSNGKPLYRVMIGNCMPQQKAVYVERQLGHHGFQDAFVVTQVRR</sequence>
<dbReference type="EC" id="4.2.2.-" evidence="4"/>
<accession>A0A1V1PAY5</accession>
<dbReference type="PROSITE" id="PS51724">
    <property type="entry name" value="SPOR"/>
    <property type="match status" value="1"/>
</dbReference>
<proteinExistence type="inferred from homology"/>
<dbReference type="Gene3D" id="3.30.70.1070">
    <property type="entry name" value="Sporulation related repeat"/>
    <property type="match status" value="1"/>
</dbReference>
<gene>
    <name evidence="4" type="primary">rlpA</name>
    <name evidence="7" type="ORF">OMM_02016</name>
</gene>
<comment type="similarity">
    <text evidence="4 5">Belongs to the RlpA family.</text>
</comment>
<dbReference type="SUPFAM" id="SSF110997">
    <property type="entry name" value="Sporulation related repeat"/>
    <property type="match status" value="1"/>
</dbReference>
<evidence type="ECO:0000256" key="4">
    <source>
        <dbReference type="HAMAP-Rule" id="MF_02071"/>
    </source>
</evidence>
<evidence type="ECO:0000256" key="1">
    <source>
        <dbReference type="ARBA" id="ARBA00022729"/>
    </source>
</evidence>
<dbReference type="HAMAP" id="MF_02071">
    <property type="entry name" value="RlpA"/>
    <property type="match status" value="1"/>
</dbReference>
<dbReference type="PANTHER" id="PTHR34183">
    <property type="entry name" value="ENDOLYTIC PEPTIDOGLYCAN TRANSGLYCOSYLASE RLPA"/>
    <property type="match status" value="1"/>
</dbReference>